<dbReference type="Proteomes" id="UP001519887">
    <property type="component" value="Unassembled WGS sequence"/>
</dbReference>
<name>A0ABS7CMX7_9BACL</name>
<feature type="non-terminal residue" evidence="1">
    <location>
        <position position="1"/>
    </location>
</feature>
<feature type="non-terminal residue" evidence="1">
    <location>
        <position position="113"/>
    </location>
</feature>
<gene>
    <name evidence="1" type="ORF">K0U00_50220</name>
</gene>
<keyword evidence="2" id="KW-1185">Reference proteome</keyword>
<evidence type="ECO:0000313" key="1">
    <source>
        <dbReference type="EMBL" id="MBW7462257.1"/>
    </source>
</evidence>
<reference evidence="1 2" key="1">
    <citation type="submission" date="2021-07" db="EMBL/GenBank/DDBJ databases">
        <title>Paenibacillus radiodurans sp. nov., isolated from the southeastern edge of Tengger Desert.</title>
        <authorList>
            <person name="Zhang G."/>
        </authorList>
    </citation>
    <scope>NUCLEOTIDE SEQUENCE [LARGE SCALE GENOMIC DNA]</scope>
    <source>
        <strain evidence="1 2">CCM 7311</strain>
    </source>
</reference>
<sequence>PQTKEGDSGIVWYPRLQWGERDLLHPMARIFGDLNNRYAVAWTKLTCTLDGASSIVLKGRAAGIADIFIDGNKIAEQTTGDFSIPLNLSYGRHDLHIRCAGTVENWGFRLDEL</sequence>
<comment type="caution">
    <text evidence="1">The sequence shown here is derived from an EMBL/GenBank/DDBJ whole genome shotgun (WGS) entry which is preliminary data.</text>
</comment>
<accession>A0ABS7CMX7</accession>
<organism evidence="1 2">
    <name type="scientific">Paenibacillus sepulcri</name>
    <dbReference type="NCBI Taxonomy" id="359917"/>
    <lineage>
        <taxon>Bacteria</taxon>
        <taxon>Bacillati</taxon>
        <taxon>Bacillota</taxon>
        <taxon>Bacilli</taxon>
        <taxon>Bacillales</taxon>
        <taxon>Paenibacillaceae</taxon>
        <taxon>Paenibacillus</taxon>
    </lineage>
</organism>
<proteinExistence type="predicted"/>
<protein>
    <submittedName>
        <fullName evidence="1">Uncharacterized protein</fullName>
    </submittedName>
</protein>
<evidence type="ECO:0000313" key="2">
    <source>
        <dbReference type="Proteomes" id="UP001519887"/>
    </source>
</evidence>
<dbReference type="EMBL" id="JAHZIK010003739">
    <property type="protein sequence ID" value="MBW7462257.1"/>
    <property type="molecule type" value="Genomic_DNA"/>
</dbReference>